<evidence type="ECO:0000313" key="4">
    <source>
        <dbReference type="Proteomes" id="UP000255139"/>
    </source>
</evidence>
<dbReference type="EMBL" id="UGJE01000002">
    <property type="protein sequence ID" value="STQ87013.1"/>
    <property type="molecule type" value="Genomic_DNA"/>
</dbReference>
<gene>
    <name evidence="2" type="ORF">LS73_005690</name>
    <name evidence="1" type="ORF">NCTC12714_01825</name>
</gene>
<protein>
    <submittedName>
        <fullName evidence="2">DUF779 domain-containing protein</fullName>
    </submittedName>
</protein>
<accession>A0A099TZZ1</accession>
<evidence type="ECO:0000313" key="2">
    <source>
        <dbReference type="EMBL" id="TLE00178.1"/>
    </source>
</evidence>
<dbReference type="RefSeq" id="WP_034558618.1">
    <property type="nucleotide sequence ID" value="NZ_FZML01000038.1"/>
</dbReference>
<proteinExistence type="predicted"/>
<evidence type="ECO:0000313" key="3">
    <source>
        <dbReference type="Proteomes" id="UP000029922"/>
    </source>
</evidence>
<reference evidence="2 3" key="1">
    <citation type="journal article" date="2014" name="Genome Announc.">
        <title>Draft genome sequences of eight enterohepatic helicobacter species isolated from both laboratory and wild rodents.</title>
        <authorList>
            <person name="Sheh A."/>
            <person name="Shen Z."/>
            <person name="Fox J.G."/>
        </authorList>
    </citation>
    <scope>NUCLEOTIDE SEQUENCE [LARGE SCALE GENOMIC DNA]</scope>
    <source>
        <strain evidence="2 3">ST1</strain>
    </source>
</reference>
<dbReference type="OrthoDB" id="3725739at2"/>
<dbReference type="PIRSF" id="PIRSF009151">
    <property type="entry name" value="DUF779"/>
    <property type="match status" value="1"/>
</dbReference>
<evidence type="ECO:0000313" key="1">
    <source>
        <dbReference type="EMBL" id="STQ87013.1"/>
    </source>
</evidence>
<sequence>MSDIFQLDLPAQVVATQGAASLIRELQNKHGEVLFHQSGGCCDGSVPYCYAKADFKVGNNDVLLGYIENAPFYIHSAQFEYWKHTQLIIDVKDGNGSEFSLEYGCGRSFFLDSRVFSEEEYSALKDANKI</sequence>
<dbReference type="AlphaFoldDB" id="A0A099TZZ1"/>
<organism evidence="1 4">
    <name type="scientific">Helicobacter muridarum</name>
    <dbReference type="NCBI Taxonomy" id="216"/>
    <lineage>
        <taxon>Bacteria</taxon>
        <taxon>Pseudomonadati</taxon>
        <taxon>Campylobacterota</taxon>
        <taxon>Epsilonproteobacteria</taxon>
        <taxon>Campylobacterales</taxon>
        <taxon>Helicobacteraceae</taxon>
        <taxon>Helicobacter</taxon>
    </lineage>
</organism>
<name>A0A099TZZ1_9HELI</name>
<dbReference type="Proteomes" id="UP000255139">
    <property type="component" value="Unassembled WGS sequence"/>
</dbReference>
<dbReference type="EMBL" id="JRPD02000010">
    <property type="protein sequence ID" value="TLE00178.1"/>
    <property type="molecule type" value="Genomic_DNA"/>
</dbReference>
<dbReference type="Pfam" id="PF05610">
    <property type="entry name" value="DUF779"/>
    <property type="match status" value="1"/>
</dbReference>
<keyword evidence="4" id="KW-1185">Reference proteome</keyword>
<dbReference type="InterPro" id="IPR008497">
    <property type="entry name" value="DUF779"/>
</dbReference>
<dbReference type="Proteomes" id="UP000029922">
    <property type="component" value="Unassembled WGS sequence"/>
</dbReference>
<reference evidence="1 4" key="2">
    <citation type="submission" date="2018-06" db="EMBL/GenBank/DDBJ databases">
        <authorList>
            <consortium name="Pathogen Informatics"/>
            <person name="Doyle S."/>
        </authorList>
    </citation>
    <scope>NUCLEOTIDE SEQUENCE [LARGE SCALE GENOMIC DNA]</scope>
    <source>
        <strain evidence="1 4">NCTC12714</strain>
    </source>
</reference>